<accession>A0ABT3NC97</accession>
<name>A0ABT3NC97_9BACT</name>
<proteinExistence type="predicted"/>
<evidence type="ECO:0000313" key="1">
    <source>
        <dbReference type="EMBL" id="MCW7755079.1"/>
    </source>
</evidence>
<organism evidence="1 2">
    <name type="scientific">Desulfobotulus pelophilus</name>
    <dbReference type="NCBI Taxonomy" id="2823377"/>
    <lineage>
        <taxon>Bacteria</taxon>
        <taxon>Pseudomonadati</taxon>
        <taxon>Thermodesulfobacteriota</taxon>
        <taxon>Desulfobacteria</taxon>
        <taxon>Desulfobacterales</taxon>
        <taxon>Desulfobacteraceae</taxon>
        <taxon>Desulfobotulus</taxon>
    </lineage>
</organism>
<keyword evidence="2" id="KW-1185">Reference proteome</keyword>
<dbReference type="RefSeq" id="WP_265425997.1">
    <property type="nucleotide sequence ID" value="NZ_JAPFPW010000021.1"/>
</dbReference>
<reference evidence="1 2" key="1">
    <citation type="submission" date="2022-11" db="EMBL/GenBank/DDBJ databases">
        <title>Desulfobotulus tamanensis H1 sp. nov. - anaerobic, alkaliphilic, sulphate reducing bacterium isolated from terrestrial mud volcano.</title>
        <authorList>
            <person name="Frolova A."/>
            <person name="Merkel A.Y."/>
            <person name="Slobodkin A.I."/>
        </authorList>
    </citation>
    <scope>NUCLEOTIDE SEQUENCE [LARGE SCALE GENOMIC DNA]</scope>
    <source>
        <strain evidence="1 2">H1</strain>
    </source>
</reference>
<gene>
    <name evidence="1" type="ORF">OOT00_13905</name>
</gene>
<comment type="caution">
    <text evidence="1">The sequence shown here is derived from an EMBL/GenBank/DDBJ whole genome shotgun (WGS) entry which is preliminary data.</text>
</comment>
<evidence type="ECO:0008006" key="3">
    <source>
        <dbReference type="Google" id="ProtNLM"/>
    </source>
</evidence>
<dbReference type="EMBL" id="JAPFPW010000021">
    <property type="protein sequence ID" value="MCW7755079.1"/>
    <property type="molecule type" value="Genomic_DNA"/>
</dbReference>
<protein>
    <recommendedName>
        <fullName evidence="3">DUF4230 domain-containing protein</fullName>
    </recommendedName>
</protein>
<evidence type="ECO:0000313" key="2">
    <source>
        <dbReference type="Proteomes" id="UP001209681"/>
    </source>
</evidence>
<sequence length="229" mass="26484">MKHIVSIHLIVILFSAVSAFFLFYEKPSVSDPFIVINGKKISHDVYEKARKHKPYYLSDRAFMEQFIETELLVQSAMKKKLHQNDAFAVTVKNFYEKNLVQLLMEIKYEEFASIQIPDPILSSFMASADKEVLITSPDNPAISPAAQPFLFLPSHLQYRILNSPERKVQQEDPDGNHSLLYTLTDSKAEMTKGLHQQDLFMKMEDMKNRQLWDAWIDDLKARASIIISE</sequence>
<dbReference type="Proteomes" id="UP001209681">
    <property type="component" value="Unassembled WGS sequence"/>
</dbReference>